<evidence type="ECO:0000256" key="9">
    <source>
        <dbReference type="ARBA" id="ARBA00025772"/>
    </source>
</evidence>
<dbReference type="PROSITE" id="PS00409">
    <property type="entry name" value="PROKAR_NTER_METHYL"/>
    <property type="match status" value="1"/>
</dbReference>
<evidence type="ECO:0000256" key="5">
    <source>
        <dbReference type="ARBA" id="ARBA00022519"/>
    </source>
</evidence>
<organism evidence="13 14">
    <name type="scientific">Litoribacillus peritrichatus</name>
    <dbReference type="NCBI Taxonomy" id="718191"/>
    <lineage>
        <taxon>Bacteria</taxon>
        <taxon>Pseudomonadati</taxon>
        <taxon>Pseudomonadota</taxon>
        <taxon>Gammaproteobacteria</taxon>
        <taxon>Oceanospirillales</taxon>
        <taxon>Oceanospirillaceae</taxon>
        <taxon>Litoribacillus</taxon>
    </lineage>
</organism>
<evidence type="ECO:0000313" key="13">
    <source>
        <dbReference type="EMBL" id="GAA3927887.1"/>
    </source>
</evidence>
<gene>
    <name evidence="13" type="ORF">GCM10022277_25390</name>
</gene>
<sequence>MSQKGFTLVELMVVLAVVAVTFTFAIPAMKTIIQNNNVSGETNRLAASIRYARSEAVTRNQIITLSNKGGISQWRGGWEIFVDASGGNSHYKASEDVLVRREVDAHPTVSLKSTKDGENWLSFNADGSLRENNDVTFFVCDSKQSVLGNAITISRTGRVMVRGNIAHVDCKK</sequence>
<comment type="similarity">
    <text evidence="9">Belongs to the GSP H family.</text>
</comment>
<keyword evidence="4" id="KW-0488">Methylation</keyword>
<dbReference type="InterPro" id="IPR012902">
    <property type="entry name" value="N_methyl_site"/>
</dbReference>
<keyword evidence="14" id="KW-1185">Reference proteome</keyword>
<evidence type="ECO:0000256" key="11">
    <source>
        <dbReference type="SAM" id="Phobius"/>
    </source>
</evidence>
<evidence type="ECO:0000256" key="1">
    <source>
        <dbReference type="ARBA" id="ARBA00004377"/>
    </source>
</evidence>
<dbReference type="Pfam" id="PF12019">
    <property type="entry name" value="GspH"/>
    <property type="match status" value="1"/>
</dbReference>
<evidence type="ECO:0000256" key="6">
    <source>
        <dbReference type="ARBA" id="ARBA00022692"/>
    </source>
</evidence>
<keyword evidence="8 11" id="KW-0472">Membrane</keyword>
<comment type="caution">
    <text evidence="13">The sequence shown here is derived from an EMBL/GenBank/DDBJ whole genome shotgun (WGS) entry which is preliminary data.</text>
</comment>
<dbReference type="Pfam" id="PF07963">
    <property type="entry name" value="N_methyl"/>
    <property type="match status" value="1"/>
</dbReference>
<keyword evidence="5" id="KW-0997">Cell inner membrane</keyword>
<keyword evidence="3" id="KW-1003">Cell membrane</keyword>
<dbReference type="Gene3D" id="3.55.40.10">
    <property type="entry name" value="minor pseudopilin epsh domain"/>
    <property type="match status" value="1"/>
</dbReference>
<dbReference type="Proteomes" id="UP001501565">
    <property type="component" value="Unassembled WGS sequence"/>
</dbReference>
<evidence type="ECO:0000313" key="14">
    <source>
        <dbReference type="Proteomes" id="UP001501565"/>
    </source>
</evidence>
<keyword evidence="6 11" id="KW-0812">Transmembrane</keyword>
<comment type="subcellular location">
    <subcellularLocation>
        <location evidence="1">Cell inner membrane</location>
        <topology evidence="1">Single-pass membrane protein</topology>
    </subcellularLocation>
</comment>
<protein>
    <recommendedName>
        <fullName evidence="2">Type II secretion system protein H</fullName>
    </recommendedName>
    <alternativeName>
        <fullName evidence="10">General secretion pathway protein H</fullName>
    </alternativeName>
</protein>
<reference evidence="14" key="1">
    <citation type="journal article" date="2019" name="Int. J. Syst. Evol. Microbiol.">
        <title>The Global Catalogue of Microorganisms (GCM) 10K type strain sequencing project: providing services to taxonomists for standard genome sequencing and annotation.</title>
        <authorList>
            <consortium name="The Broad Institute Genomics Platform"/>
            <consortium name="The Broad Institute Genome Sequencing Center for Infectious Disease"/>
            <person name="Wu L."/>
            <person name="Ma J."/>
        </authorList>
    </citation>
    <scope>NUCLEOTIDE SEQUENCE [LARGE SCALE GENOMIC DNA]</scope>
    <source>
        <strain evidence="14">JCM 17551</strain>
    </source>
</reference>
<evidence type="ECO:0000256" key="3">
    <source>
        <dbReference type="ARBA" id="ARBA00022475"/>
    </source>
</evidence>
<feature type="domain" description="General secretion pathway GspH" evidence="12">
    <location>
        <begin position="41"/>
        <end position="157"/>
    </location>
</feature>
<evidence type="ECO:0000256" key="4">
    <source>
        <dbReference type="ARBA" id="ARBA00022481"/>
    </source>
</evidence>
<proteinExistence type="inferred from homology"/>
<evidence type="ECO:0000256" key="10">
    <source>
        <dbReference type="ARBA" id="ARBA00030775"/>
    </source>
</evidence>
<evidence type="ECO:0000256" key="2">
    <source>
        <dbReference type="ARBA" id="ARBA00021549"/>
    </source>
</evidence>
<name>A0ABP7MSW0_9GAMM</name>
<evidence type="ECO:0000256" key="7">
    <source>
        <dbReference type="ARBA" id="ARBA00022989"/>
    </source>
</evidence>
<dbReference type="RefSeq" id="WP_344798907.1">
    <property type="nucleotide sequence ID" value="NZ_BAABBN010000007.1"/>
</dbReference>
<dbReference type="NCBIfam" id="TIGR02532">
    <property type="entry name" value="IV_pilin_GFxxxE"/>
    <property type="match status" value="1"/>
</dbReference>
<keyword evidence="7 11" id="KW-1133">Transmembrane helix</keyword>
<evidence type="ECO:0000256" key="8">
    <source>
        <dbReference type="ARBA" id="ARBA00023136"/>
    </source>
</evidence>
<dbReference type="EMBL" id="BAABBN010000007">
    <property type="protein sequence ID" value="GAA3927887.1"/>
    <property type="molecule type" value="Genomic_DNA"/>
</dbReference>
<dbReference type="SUPFAM" id="SSF54523">
    <property type="entry name" value="Pili subunits"/>
    <property type="match status" value="1"/>
</dbReference>
<dbReference type="InterPro" id="IPR022346">
    <property type="entry name" value="T2SS_GspH"/>
</dbReference>
<evidence type="ECO:0000259" key="12">
    <source>
        <dbReference type="Pfam" id="PF12019"/>
    </source>
</evidence>
<accession>A0ABP7MSW0</accession>
<dbReference type="InterPro" id="IPR045584">
    <property type="entry name" value="Pilin-like"/>
</dbReference>
<feature type="transmembrane region" description="Helical" evidence="11">
    <location>
        <begin position="6"/>
        <end position="26"/>
    </location>
</feature>